<evidence type="ECO:0000313" key="4">
    <source>
        <dbReference type="Proteomes" id="UP000015101"/>
    </source>
</evidence>
<dbReference type="EMBL" id="AMQM01005504">
    <property type="status" value="NOT_ANNOTATED_CDS"/>
    <property type="molecule type" value="Genomic_DNA"/>
</dbReference>
<dbReference type="EMBL" id="KB096983">
    <property type="protein sequence ID" value="ESO00178.1"/>
    <property type="molecule type" value="Genomic_DNA"/>
</dbReference>
<evidence type="ECO:0000313" key="3">
    <source>
        <dbReference type="EnsemblMetazoa" id="HelroP176006"/>
    </source>
</evidence>
<feature type="region of interest" description="Disordered" evidence="1">
    <location>
        <begin position="86"/>
        <end position="111"/>
    </location>
</feature>
<dbReference type="KEGG" id="hro:HELRODRAFT_176006"/>
<sequence>MNNSVHNYGLRVFPFHLKVLVSNIDNIDDNRCTTPFRMIGDKDTDTKKECNSKANEVIVTSYRIKCNQYTNPACASASAVTGNFPVSRRPSPSLQMHKGSKNNKIIWGKER</sequence>
<reference evidence="3" key="3">
    <citation type="submission" date="2015-06" db="UniProtKB">
        <authorList>
            <consortium name="EnsemblMetazoa"/>
        </authorList>
    </citation>
    <scope>IDENTIFICATION</scope>
</reference>
<dbReference type="AlphaFoldDB" id="T1FA07"/>
<evidence type="ECO:0000256" key="1">
    <source>
        <dbReference type="SAM" id="MobiDB-lite"/>
    </source>
</evidence>
<accession>T1FA07</accession>
<reference evidence="4" key="1">
    <citation type="submission" date="2012-12" db="EMBL/GenBank/DDBJ databases">
        <authorList>
            <person name="Hellsten U."/>
            <person name="Grimwood J."/>
            <person name="Chapman J.A."/>
            <person name="Shapiro H."/>
            <person name="Aerts A."/>
            <person name="Otillar R.P."/>
            <person name="Terry A.Y."/>
            <person name="Boore J.L."/>
            <person name="Simakov O."/>
            <person name="Marletaz F."/>
            <person name="Cho S.-J."/>
            <person name="Edsinger-Gonzales E."/>
            <person name="Havlak P."/>
            <person name="Kuo D.-H."/>
            <person name="Larsson T."/>
            <person name="Lv J."/>
            <person name="Arendt D."/>
            <person name="Savage R."/>
            <person name="Osoegawa K."/>
            <person name="de Jong P."/>
            <person name="Lindberg D.R."/>
            <person name="Seaver E.C."/>
            <person name="Weisblat D.A."/>
            <person name="Putnam N.H."/>
            <person name="Grigoriev I.V."/>
            <person name="Rokhsar D.S."/>
        </authorList>
    </citation>
    <scope>NUCLEOTIDE SEQUENCE</scope>
</reference>
<keyword evidence="4" id="KW-1185">Reference proteome</keyword>
<dbReference type="GeneID" id="20205656"/>
<dbReference type="EnsemblMetazoa" id="HelroT176006">
    <property type="protein sequence ID" value="HelroP176006"/>
    <property type="gene ID" value="HelroG176006"/>
</dbReference>
<dbReference type="RefSeq" id="XP_009021612.1">
    <property type="nucleotide sequence ID" value="XM_009023364.1"/>
</dbReference>
<organism evidence="3 4">
    <name type="scientific">Helobdella robusta</name>
    <name type="common">Californian leech</name>
    <dbReference type="NCBI Taxonomy" id="6412"/>
    <lineage>
        <taxon>Eukaryota</taxon>
        <taxon>Metazoa</taxon>
        <taxon>Spiralia</taxon>
        <taxon>Lophotrochozoa</taxon>
        <taxon>Annelida</taxon>
        <taxon>Clitellata</taxon>
        <taxon>Hirudinea</taxon>
        <taxon>Rhynchobdellida</taxon>
        <taxon>Glossiphoniidae</taxon>
        <taxon>Helobdella</taxon>
    </lineage>
</organism>
<reference evidence="2 4" key="2">
    <citation type="journal article" date="2013" name="Nature">
        <title>Insights into bilaterian evolution from three spiralian genomes.</title>
        <authorList>
            <person name="Simakov O."/>
            <person name="Marletaz F."/>
            <person name="Cho S.J."/>
            <person name="Edsinger-Gonzales E."/>
            <person name="Havlak P."/>
            <person name="Hellsten U."/>
            <person name="Kuo D.H."/>
            <person name="Larsson T."/>
            <person name="Lv J."/>
            <person name="Arendt D."/>
            <person name="Savage R."/>
            <person name="Osoegawa K."/>
            <person name="de Jong P."/>
            <person name="Grimwood J."/>
            <person name="Chapman J.A."/>
            <person name="Shapiro H."/>
            <person name="Aerts A."/>
            <person name="Otillar R.P."/>
            <person name="Terry A.Y."/>
            <person name="Boore J.L."/>
            <person name="Grigoriev I.V."/>
            <person name="Lindberg D.R."/>
            <person name="Seaver E.C."/>
            <person name="Weisblat D.A."/>
            <person name="Putnam N.H."/>
            <person name="Rokhsar D.S."/>
        </authorList>
    </citation>
    <scope>NUCLEOTIDE SEQUENCE</scope>
</reference>
<gene>
    <name evidence="3" type="primary">20205656</name>
    <name evidence="2" type="ORF">HELRODRAFT_176006</name>
</gene>
<dbReference type="CTD" id="20205656"/>
<dbReference type="InParanoid" id="T1FA07"/>
<name>T1FA07_HELRO</name>
<dbReference type="HOGENOM" id="CLU_2161068_0_0_1"/>
<evidence type="ECO:0000313" key="2">
    <source>
        <dbReference type="EMBL" id="ESO00178.1"/>
    </source>
</evidence>
<dbReference type="Proteomes" id="UP000015101">
    <property type="component" value="Unassembled WGS sequence"/>
</dbReference>
<proteinExistence type="predicted"/>
<protein>
    <submittedName>
        <fullName evidence="2 3">Uncharacterized protein</fullName>
    </submittedName>
</protein>